<sequence>LQEHKEESKKEYTVLEDIMDNKVSKGPVWVHHVLAQPDEVPTHQEPQTPE</sequence>
<dbReference type="AlphaFoldDB" id="A0AA38FI24"/>
<comment type="caution">
    <text evidence="1">The sequence shown here is derived from an EMBL/GenBank/DDBJ whole genome shotgun (WGS) entry which is preliminary data.</text>
</comment>
<evidence type="ECO:0000313" key="2">
    <source>
        <dbReference type="Proteomes" id="UP000824469"/>
    </source>
</evidence>
<feature type="non-terminal residue" evidence="1">
    <location>
        <position position="1"/>
    </location>
</feature>
<evidence type="ECO:0000313" key="1">
    <source>
        <dbReference type="EMBL" id="KAH9302741.1"/>
    </source>
</evidence>
<feature type="non-terminal residue" evidence="1">
    <location>
        <position position="50"/>
    </location>
</feature>
<dbReference type="Proteomes" id="UP000824469">
    <property type="component" value="Unassembled WGS sequence"/>
</dbReference>
<name>A0AA38FI24_TAXCH</name>
<accession>A0AA38FI24</accession>
<dbReference type="EMBL" id="JAHRHJ020000009">
    <property type="protein sequence ID" value="KAH9302741.1"/>
    <property type="molecule type" value="Genomic_DNA"/>
</dbReference>
<proteinExistence type="predicted"/>
<keyword evidence="2" id="KW-1185">Reference proteome</keyword>
<reference evidence="1 2" key="1">
    <citation type="journal article" date="2021" name="Nat. Plants">
        <title>The Taxus genome provides insights into paclitaxel biosynthesis.</title>
        <authorList>
            <person name="Xiong X."/>
            <person name="Gou J."/>
            <person name="Liao Q."/>
            <person name="Li Y."/>
            <person name="Zhou Q."/>
            <person name="Bi G."/>
            <person name="Li C."/>
            <person name="Du R."/>
            <person name="Wang X."/>
            <person name="Sun T."/>
            <person name="Guo L."/>
            <person name="Liang H."/>
            <person name="Lu P."/>
            <person name="Wu Y."/>
            <person name="Zhang Z."/>
            <person name="Ro D.K."/>
            <person name="Shang Y."/>
            <person name="Huang S."/>
            <person name="Yan J."/>
        </authorList>
    </citation>
    <scope>NUCLEOTIDE SEQUENCE [LARGE SCALE GENOMIC DNA]</scope>
    <source>
        <strain evidence="1">Ta-2019</strain>
    </source>
</reference>
<gene>
    <name evidence="1" type="ORF">KI387_014324</name>
</gene>
<organism evidence="1 2">
    <name type="scientific">Taxus chinensis</name>
    <name type="common">Chinese yew</name>
    <name type="synonym">Taxus wallichiana var. chinensis</name>
    <dbReference type="NCBI Taxonomy" id="29808"/>
    <lineage>
        <taxon>Eukaryota</taxon>
        <taxon>Viridiplantae</taxon>
        <taxon>Streptophyta</taxon>
        <taxon>Embryophyta</taxon>
        <taxon>Tracheophyta</taxon>
        <taxon>Spermatophyta</taxon>
        <taxon>Pinopsida</taxon>
        <taxon>Pinidae</taxon>
        <taxon>Conifers II</taxon>
        <taxon>Cupressales</taxon>
        <taxon>Taxaceae</taxon>
        <taxon>Taxus</taxon>
    </lineage>
</organism>
<protein>
    <submittedName>
        <fullName evidence="1">Uncharacterized protein</fullName>
    </submittedName>
</protein>